<evidence type="ECO:0000256" key="2">
    <source>
        <dbReference type="ARBA" id="ARBA00011344"/>
    </source>
</evidence>
<dbReference type="InterPro" id="IPR014305">
    <property type="entry name" value="RNA_pol_sigma-G_actinobac"/>
</dbReference>
<evidence type="ECO:0000256" key="1">
    <source>
        <dbReference type="ARBA" id="ARBA00010641"/>
    </source>
</evidence>
<dbReference type="PANTHER" id="PTHR43133">
    <property type="entry name" value="RNA POLYMERASE ECF-TYPE SIGMA FACTO"/>
    <property type="match status" value="1"/>
</dbReference>
<dbReference type="NCBIfam" id="TIGR02937">
    <property type="entry name" value="sigma70-ECF"/>
    <property type="match status" value="1"/>
</dbReference>
<dbReference type="Pfam" id="PF04542">
    <property type="entry name" value="Sigma70_r2"/>
    <property type="match status" value="1"/>
</dbReference>
<dbReference type="Pfam" id="PF12680">
    <property type="entry name" value="SnoaL_2"/>
    <property type="match status" value="1"/>
</dbReference>
<protein>
    <recommendedName>
        <fullName evidence="12">RNA polymerase sigma70 factor</fullName>
    </recommendedName>
</protein>
<dbReference type="InterPro" id="IPR007627">
    <property type="entry name" value="RNA_pol_sigma70_r2"/>
</dbReference>
<dbReference type="NCBIfam" id="TIGR02960">
    <property type="entry name" value="SigX5"/>
    <property type="match status" value="1"/>
</dbReference>
<dbReference type="InterPro" id="IPR037401">
    <property type="entry name" value="SnoaL-like"/>
</dbReference>
<dbReference type="GO" id="GO:0016987">
    <property type="term" value="F:sigma factor activity"/>
    <property type="evidence" value="ECO:0007669"/>
    <property type="project" value="UniProtKB-KW"/>
</dbReference>
<evidence type="ECO:0000256" key="5">
    <source>
        <dbReference type="ARBA" id="ARBA00023163"/>
    </source>
</evidence>
<gene>
    <name evidence="10" type="ORF">VV02_19120</name>
</gene>
<feature type="domain" description="SnoaL-like" evidence="9">
    <location>
        <begin position="201"/>
        <end position="295"/>
    </location>
</feature>
<evidence type="ECO:0008006" key="12">
    <source>
        <dbReference type="Google" id="ProtNLM"/>
    </source>
</evidence>
<dbReference type="SUPFAM" id="SSF88946">
    <property type="entry name" value="Sigma2 domain of RNA polymerase sigma factors"/>
    <property type="match status" value="1"/>
</dbReference>
<evidence type="ECO:0000256" key="3">
    <source>
        <dbReference type="ARBA" id="ARBA00023015"/>
    </source>
</evidence>
<keyword evidence="3" id="KW-0805">Transcription regulation</keyword>
<dbReference type="InterPro" id="IPR013249">
    <property type="entry name" value="RNA_pol_sigma70_r4_t2"/>
</dbReference>
<comment type="similarity">
    <text evidence="1">Belongs to the sigma-70 factor family. ECF subfamily.</text>
</comment>
<dbReference type="KEGG" id="lmoi:VV02_19120"/>
<feature type="region of interest" description="Disordered" evidence="6">
    <location>
        <begin position="78"/>
        <end position="100"/>
    </location>
</feature>
<dbReference type="InterPro" id="IPR036388">
    <property type="entry name" value="WH-like_DNA-bd_sf"/>
</dbReference>
<keyword evidence="4" id="KW-0731">Sigma factor</keyword>
<dbReference type="GO" id="GO:0003677">
    <property type="term" value="F:DNA binding"/>
    <property type="evidence" value="ECO:0007669"/>
    <property type="project" value="InterPro"/>
</dbReference>
<dbReference type="Pfam" id="PF08281">
    <property type="entry name" value="Sigma70_r4_2"/>
    <property type="match status" value="1"/>
</dbReference>
<evidence type="ECO:0000259" key="8">
    <source>
        <dbReference type="Pfam" id="PF08281"/>
    </source>
</evidence>
<dbReference type="SUPFAM" id="SSF88659">
    <property type="entry name" value="Sigma3 and sigma4 domains of RNA polymerase sigma factors"/>
    <property type="match status" value="1"/>
</dbReference>
<sequence length="315" mass="34870">MPTITAEEVDSHRQELIAYCYRFFGSYADAEDAVQETMLRAWRRADTFRSDSSTRTWIYSIATNVCLDMRKAPSRRALPMDLNGPGDVPSDNRPLRTRPDESWIGPLPGRFLPQPEDPADAAQQRDSLRLAFVAALQTLPVLQRIVLILRDALAWSAAECAELLKTTVPSVNSALTRARRTLGTKALPQRVGTGSDVRTADAYVTAFERYDVDALVELLSAEAEFSMPPFELWLRGRLAIREWWRGPGAVCRGSRVVPTSSNGCPAVAVYHPREDGTYGAFAVHVLDIDDGQITAITHFMGAGVFGDFELPAEIL</sequence>
<reference evidence="10 11" key="1">
    <citation type="submission" date="2015-03" db="EMBL/GenBank/DDBJ databases">
        <title>Luteipulveratus halotolerans sp. nov., a novel actinobacterium (Dermacoccaceae) from Sarawak, Malaysia.</title>
        <authorList>
            <person name="Juboi H."/>
            <person name="Basik A."/>
            <person name="Shamsul S.S."/>
            <person name="Arnold P."/>
            <person name="Schmitt E.K."/>
            <person name="Sanglier J.-J."/>
            <person name="Yeo T."/>
        </authorList>
    </citation>
    <scope>NUCLEOTIDE SEQUENCE [LARGE SCALE GENOMIC DNA]</scope>
    <source>
        <strain evidence="10 11">MN07-A0370</strain>
    </source>
</reference>
<dbReference type="InterPro" id="IPR013324">
    <property type="entry name" value="RNA_pol_sigma_r3/r4-like"/>
</dbReference>
<dbReference type="NCBIfam" id="NF006089">
    <property type="entry name" value="PRK08241.1"/>
    <property type="match status" value="1"/>
</dbReference>
<dbReference type="SUPFAM" id="SSF54427">
    <property type="entry name" value="NTF2-like"/>
    <property type="match status" value="1"/>
</dbReference>
<dbReference type="Gene3D" id="1.10.1740.10">
    <property type="match status" value="1"/>
</dbReference>
<evidence type="ECO:0000313" key="11">
    <source>
        <dbReference type="Proteomes" id="UP000066480"/>
    </source>
</evidence>
<comment type="subunit">
    <text evidence="2">Interacts transiently with the RNA polymerase catalytic core formed by RpoA, RpoB, RpoC and RpoZ (2 alpha, 1 beta, 1 beta' and 1 omega subunit) to form the RNA polymerase holoenzyme that can initiate transcription.</text>
</comment>
<dbReference type="Gene3D" id="1.10.10.10">
    <property type="entry name" value="Winged helix-like DNA-binding domain superfamily/Winged helix DNA-binding domain"/>
    <property type="match status" value="1"/>
</dbReference>
<dbReference type="PANTHER" id="PTHR43133:SF65">
    <property type="entry name" value="ECF RNA POLYMERASE SIGMA FACTOR SIGG"/>
    <property type="match status" value="1"/>
</dbReference>
<evidence type="ECO:0000259" key="7">
    <source>
        <dbReference type="Pfam" id="PF04542"/>
    </source>
</evidence>
<keyword evidence="11" id="KW-1185">Reference proteome</keyword>
<dbReference type="Gene3D" id="3.10.450.50">
    <property type="match status" value="1"/>
</dbReference>
<evidence type="ECO:0000259" key="9">
    <source>
        <dbReference type="Pfam" id="PF12680"/>
    </source>
</evidence>
<feature type="domain" description="RNA polymerase sigma factor 70 region 4 type 2" evidence="8">
    <location>
        <begin position="130"/>
        <end position="182"/>
    </location>
</feature>
<evidence type="ECO:0000313" key="10">
    <source>
        <dbReference type="EMBL" id="AKU17462.1"/>
    </source>
</evidence>
<dbReference type="InterPro" id="IPR013325">
    <property type="entry name" value="RNA_pol_sigma_r2"/>
</dbReference>
<keyword evidence="5" id="KW-0804">Transcription</keyword>
<dbReference type="RefSeq" id="WP_052594081.1">
    <property type="nucleotide sequence ID" value="NZ_CP011112.1"/>
</dbReference>
<feature type="domain" description="RNA polymerase sigma-70 region 2" evidence="7">
    <location>
        <begin position="9"/>
        <end position="72"/>
    </location>
</feature>
<organism evidence="10 11">
    <name type="scientific">Luteipulveratus mongoliensis</name>
    <dbReference type="NCBI Taxonomy" id="571913"/>
    <lineage>
        <taxon>Bacteria</taxon>
        <taxon>Bacillati</taxon>
        <taxon>Actinomycetota</taxon>
        <taxon>Actinomycetes</taxon>
        <taxon>Micrococcales</taxon>
        <taxon>Dermacoccaceae</taxon>
        <taxon>Luteipulveratus</taxon>
    </lineage>
</organism>
<dbReference type="STRING" id="571913.VV02_19120"/>
<dbReference type="EMBL" id="CP011112">
    <property type="protein sequence ID" value="AKU17462.1"/>
    <property type="molecule type" value="Genomic_DNA"/>
</dbReference>
<accession>A0A0K1JL62</accession>
<dbReference type="InterPro" id="IPR014284">
    <property type="entry name" value="RNA_pol_sigma-70_dom"/>
</dbReference>
<dbReference type="AlphaFoldDB" id="A0A0K1JL62"/>
<dbReference type="InterPro" id="IPR039425">
    <property type="entry name" value="RNA_pol_sigma-70-like"/>
</dbReference>
<proteinExistence type="inferred from homology"/>
<dbReference type="GO" id="GO:0006352">
    <property type="term" value="P:DNA-templated transcription initiation"/>
    <property type="evidence" value="ECO:0007669"/>
    <property type="project" value="InterPro"/>
</dbReference>
<dbReference type="InterPro" id="IPR032710">
    <property type="entry name" value="NTF2-like_dom_sf"/>
</dbReference>
<evidence type="ECO:0000256" key="6">
    <source>
        <dbReference type="SAM" id="MobiDB-lite"/>
    </source>
</evidence>
<evidence type="ECO:0000256" key="4">
    <source>
        <dbReference type="ARBA" id="ARBA00023082"/>
    </source>
</evidence>
<dbReference type="Proteomes" id="UP000066480">
    <property type="component" value="Chromosome"/>
</dbReference>
<name>A0A0K1JL62_9MICO</name>